<sequence>MTTAPHPAPRPGTSGAPGTTDPAHGGPTLLHVGGPALLLRLGGLTIVSDPGFDAPRDYPRPGGGTSTRLRGPAVAPDALGPLDVALVSHDQHVDNLDLSGRALLPGVPHVLTTRAGAERLAPEVPGVVGLAPWQSVDVPRPDGGTLRVTGVPARHGPRGAERVLGDVTGFVLDGAGLPRVYLSGDNAAPELVADVPDRLGPVDVAIVHAGAARVPVILDGAALTLDGAGVAEVARLLRPRLVVPVHAEGWAHFSESVADVERALAAAGLAGLLRVPTPGVALDL</sequence>
<dbReference type="EMBL" id="WMKA01000006">
    <property type="protein sequence ID" value="MTG88207.1"/>
    <property type="molecule type" value="Genomic_DNA"/>
</dbReference>
<keyword evidence="1 4" id="KW-0378">Hydrolase</keyword>
<dbReference type="InterPro" id="IPR050114">
    <property type="entry name" value="UPF0173_UPF0282_UlaG_hydrolase"/>
</dbReference>
<dbReference type="RefSeq" id="WP_155098372.1">
    <property type="nucleotide sequence ID" value="NZ_WMKA01000006.1"/>
</dbReference>
<dbReference type="Gene3D" id="3.60.15.10">
    <property type="entry name" value="Ribonuclease Z/Hydroxyacylglutathione hydrolase-like"/>
    <property type="match status" value="1"/>
</dbReference>
<organism evidence="4 5">
    <name type="scientific">Cellulosimicrobium composti</name>
    <dbReference type="NCBI Taxonomy" id="2672572"/>
    <lineage>
        <taxon>Bacteria</taxon>
        <taxon>Bacillati</taxon>
        <taxon>Actinomycetota</taxon>
        <taxon>Actinomycetes</taxon>
        <taxon>Micrococcales</taxon>
        <taxon>Promicromonosporaceae</taxon>
        <taxon>Cellulosimicrobium</taxon>
    </lineage>
</organism>
<feature type="domain" description="Metallo-beta-lactamase" evidence="3">
    <location>
        <begin position="46"/>
        <end position="246"/>
    </location>
</feature>
<feature type="compositionally biased region" description="Pro residues" evidence="2">
    <location>
        <begin position="1"/>
        <end position="10"/>
    </location>
</feature>
<name>A0A6N7ZFH3_9MICO</name>
<accession>A0A6N7ZFH3</accession>
<gene>
    <name evidence="4" type="ORF">GJV82_04475</name>
</gene>
<evidence type="ECO:0000313" key="4">
    <source>
        <dbReference type="EMBL" id="MTG88207.1"/>
    </source>
</evidence>
<feature type="region of interest" description="Disordered" evidence="2">
    <location>
        <begin position="1"/>
        <end position="29"/>
    </location>
</feature>
<reference evidence="4 5" key="1">
    <citation type="submission" date="2019-11" db="EMBL/GenBank/DDBJ databases">
        <title>Cellulosimicrobium composti sp. nov. isolated from a compost.</title>
        <authorList>
            <person name="Yang Y."/>
        </authorList>
    </citation>
    <scope>NUCLEOTIDE SEQUENCE [LARGE SCALE GENOMIC DNA]</scope>
    <source>
        <strain evidence="4 5">BIT-GX5</strain>
    </source>
</reference>
<dbReference type="AlphaFoldDB" id="A0A6N7ZFH3"/>
<evidence type="ECO:0000256" key="1">
    <source>
        <dbReference type="ARBA" id="ARBA00022801"/>
    </source>
</evidence>
<dbReference type="InterPro" id="IPR036866">
    <property type="entry name" value="RibonucZ/Hydroxyglut_hydro"/>
</dbReference>
<evidence type="ECO:0000256" key="2">
    <source>
        <dbReference type="SAM" id="MobiDB-lite"/>
    </source>
</evidence>
<feature type="region of interest" description="Disordered" evidence="2">
    <location>
        <begin position="51"/>
        <end position="71"/>
    </location>
</feature>
<dbReference type="Pfam" id="PF12706">
    <property type="entry name" value="Lactamase_B_2"/>
    <property type="match status" value="1"/>
</dbReference>
<dbReference type="SUPFAM" id="SSF56281">
    <property type="entry name" value="Metallo-hydrolase/oxidoreductase"/>
    <property type="match status" value="1"/>
</dbReference>
<evidence type="ECO:0000259" key="3">
    <source>
        <dbReference type="Pfam" id="PF12706"/>
    </source>
</evidence>
<dbReference type="PANTHER" id="PTHR43546">
    <property type="entry name" value="UPF0173 METAL-DEPENDENT HYDROLASE MJ1163-RELATED"/>
    <property type="match status" value="1"/>
</dbReference>
<dbReference type="Proteomes" id="UP000440668">
    <property type="component" value="Unassembled WGS sequence"/>
</dbReference>
<evidence type="ECO:0000313" key="5">
    <source>
        <dbReference type="Proteomes" id="UP000440668"/>
    </source>
</evidence>
<dbReference type="InterPro" id="IPR001279">
    <property type="entry name" value="Metallo-B-lactamas"/>
</dbReference>
<dbReference type="GO" id="GO:0016787">
    <property type="term" value="F:hydrolase activity"/>
    <property type="evidence" value="ECO:0007669"/>
    <property type="project" value="UniProtKB-KW"/>
</dbReference>
<proteinExistence type="predicted"/>
<protein>
    <submittedName>
        <fullName evidence="4">MBL fold metallo-hydrolase</fullName>
    </submittedName>
</protein>
<dbReference type="PANTHER" id="PTHR43546:SF9">
    <property type="entry name" value="L-ASCORBATE-6-PHOSPHATE LACTONASE ULAG-RELATED"/>
    <property type="match status" value="1"/>
</dbReference>
<comment type="caution">
    <text evidence="4">The sequence shown here is derived from an EMBL/GenBank/DDBJ whole genome shotgun (WGS) entry which is preliminary data.</text>
</comment>